<sequence length="107" mass="11573">MALGCRSALPAALCSPLRDSRLLHFFAFIHTTRCQSLVTRQLQPSLQSTDVSIAGSPGRLIDRKDAKQMGTSNHKLKELSKCFLKTVSSVEGMSLLGRLSLSGSQSP</sequence>
<dbReference type="EMBL" id="CAAALY010039164">
    <property type="protein sequence ID" value="VEL18881.1"/>
    <property type="molecule type" value="Genomic_DNA"/>
</dbReference>
<dbReference type="Proteomes" id="UP000784294">
    <property type="component" value="Unassembled WGS sequence"/>
</dbReference>
<accession>A0A448WS65</accession>
<gene>
    <name evidence="1" type="ORF">PXEA_LOCUS12321</name>
</gene>
<keyword evidence="2" id="KW-1185">Reference proteome</keyword>
<name>A0A448WS65_9PLAT</name>
<evidence type="ECO:0000313" key="2">
    <source>
        <dbReference type="Proteomes" id="UP000784294"/>
    </source>
</evidence>
<reference evidence="1" key="1">
    <citation type="submission" date="2018-11" db="EMBL/GenBank/DDBJ databases">
        <authorList>
            <consortium name="Pathogen Informatics"/>
        </authorList>
    </citation>
    <scope>NUCLEOTIDE SEQUENCE</scope>
</reference>
<organism evidence="1 2">
    <name type="scientific">Protopolystoma xenopodis</name>
    <dbReference type="NCBI Taxonomy" id="117903"/>
    <lineage>
        <taxon>Eukaryota</taxon>
        <taxon>Metazoa</taxon>
        <taxon>Spiralia</taxon>
        <taxon>Lophotrochozoa</taxon>
        <taxon>Platyhelminthes</taxon>
        <taxon>Monogenea</taxon>
        <taxon>Polyopisthocotylea</taxon>
        <taxon>Polystomatidea</taxon>
        <taxon>Polystomatidae</taxon>
        <taxon>Protopolystoma</taxon>
    </lineage>
</organism>
<proteinExistence type="predicted"/>
<protein>
    <submittedName>
        <fullName evidence="1">Uncharacterized protein</fullName>
    </submittedName>
</protein>
<evidence type="ECO:0000313" key="1">
    <source>
        <dbReference type="EMBL" id="VEL18881.1"/>
    </source>
</evidence>
<comment type="caution">
    <text evidence="1">The sequence shown here is derived from an EMBL/GenBank/DDBJ whole genome shotgun (WGS) entry which is preliminary data.</text>
</comment>
<dbReference type="AlphaFoldDB" id="A0A448WS65"/>